<feature type="transmembrane region" description="Helical" evidence="7">
    <location>
        <begin position="205"/>
        <end position="228"/>
    </location>
</feature>
<accession>A0A0D2FNI4</accession>
<feature type="region of interest" description="Disordered" evidence="6">
    <location>
        <begin position="1"/>
        <end position="29"/>
    </location>
</feature>
<feature type="transmembrane region" description="Helical" evidence="7">
    <location>
        <begin position="178"/>
        <end position="199"/>
    </location>
</feature>
<dbReference type="PANTHER" id="PTHR23501:SF109">
    <property type="entry name" value="MAJOR FACILITATOR SUPERFAMILY (MFS) PROFILE DOMAIN-CONTAINING PROTEIN-RELATED"/>
    <property type="match status" value="1"/>
</dbReference>
<reference evidence="9 10" key="1">
    <citation type="submission" date="2015-01" db="EMBL/GenBank/DDBJ databases">
        <title>The Genome Sequence of Rhinocladiella mackenzie CBS 650.93.</title>
        <authorList>
            <consortium name="The Broad Institute Genomics Platform"/>
            <person name="Cuomo C."/>
            <person name="de Hoog S."/>
            <person name="Gorbushina A."/>
            <person name="Stielow B."/>
            <person name="Teixiera M."/>
            <person name="Abouelleil A."/>
            <person name="Chapman S.B."/>
            <person name="Priest M."/>
            <person name="Young S.K."/>
            <person name="Wortman J."/>
            <person name="Nusbaum C."/>
            <person name="Birren B."/>
        </authorList>
    </citation>
    <scope>NUCLEOTIDE SEQUENCE [LARGE SCALE GENOMIC DNA]</scope>
    <source>
        <strain evidence="9 10">CBS 650.93</strain>
    </source>
</reference>
<keyword evidence="10" id="KW-1185">Reference proteome</keyword>
<evidence type="ECO:0000313" key="10">
    <source>
        <dbReference type="Proteomes" id="UP000053617"/>
    </source>
</evidence>
<gene>
    <name evidence="9" type="ORF">Z518_07165</name>
</gene>
<feature type="transmembrane region" description="Helical" evidence="7">
    <location>
        <begin position="90"/>
        <end position="108"/>
    </location>
</feature>
<protein>
    <submittedName>
        <fullName evidence="9">Rhinocladiella mackenziei CBS 650.93 unplaced genomic scaffold supercont1.5, whole genome shotgun sequence</fullName>
    </submittedName>
</protein>
<dbReference type="HOGENOM" id="CLU_000960_25_2_1"/>
<dbReference type="RefSeq" id="XP_013270748.1">
    <property type="nucleotide sequence ID" value="XM_013415294.1"/>
</dbReference>
<dbReference type="InterPro" id="IPR010573">
    <property type="entry name" value="MFS_Str1/Tri12-like"/>
</dbReference>
<feature type="transmembrane region" description="Helical" evidence="7">
    <location>
        <begin position="380"/>
        <end position="399"/>
    </location>
</feature>
<dbReference type="EMBL" id="KN847479">
    <property type="protein sequence ID" value="KIX03612.1"/>
    <property type="molecule type" value="Genomic_DNA"/>
</dbReference>
<dbReference type="CDD" id="cd06179">
    <property type="entry name" value="MFS_TRI12_like"/>
    <property type="match status" value="1"/>
</dbReference>
<dbReference type="GO" id="GO:0005886">
    <property type="term" value="C:plasma membrane"/>
    <property type="evidence" value="ECO:0007669"/>
    <property type="project" value="TreeGrafter"/>
</dbReference>
<organism evidence="9 10">
    <name type="scientific">Rhinocladiella mackenziei CBS 650.93</name>
    <dbReference type="NCBI Taxonomy" id="1442369"/>
    <lineage>
        <taxon>Eukaryota</taxon>
        <taxon>Fungi</taxon>
        <taxon>Dikarya</taxon>
        <taxon>Ascomycota</taxon>
        <taxon>Pezizomycotina</taxon>
        <taxon>Eurotiomycetes</taxon>
        <taxon>Chaetothyriomycetidae</taxon>
        <taxon>Chaetothyriales</taxon>
        <taxon>Herpotrichiellaceae</taxon>
        <taxon>Rhinocladiella</taxon>
    </lineage>
</organism>
<feature type="transmembrane region" description="Helical" evidence="7">
    <location>
        <begin position="353"/>
        <end position="373"/>
    </location>
</feature>
<evidence type="ECO:0000256" key="2">
    <source>
        <dbReference type="ARBA" id="ARBA00022448"/>
    </source>
</evidence>
<dbReference type="InterPro" id="IPR053791">
    <property type="entry name" value="MFS_Tri12-like"/>
</dbReference>
<evidence type="ECO:0000256" key="3">
    <source>
        <dbReference type="ARBA" id="ARBA00022692"/>
    </source>
</evidence>
<dbReference type="OrthoDB" id="2587356at2759"/>
<comment type="subcellular location">
    <subcellularLocation>
        <location evidence="1">Membrane</location>
        <topology evidence="1">Multi-pass membrane protein</topology>
    </subcellularLocation>
</comment>
<dbReference type="GeneID" id="25295236"/>
<dbReference type="AlphaFoldDB" id="A0A0D2FNI4"/>
<evidence type="ECO:0000256" key="5">
    <source>
        <dbReference type="ARBA" id="ARBA00023136"/>
    </source>
</evidence>
<feature type="transmembrane region" description="Helical" evidence="7">
    <location>
        <begin position="53"/>
        <end position="78"/>
    </location>
</feature>
<feature type="transmembrane region" description="Helical" evidence="7">
    <location>
        <begin position="249"/>
        <end position="268"/>
    </location>
</feature>
<evidence type="ECO:0000256" key="1">
    <source>
        <dbReference type="ARBA" id="ARBA00004141"/>
    </source>
</evidence>
<dbReference type="PANTHER" id="PTHR23501">
    <property type="entry name" value="MAJOR FACILITATOR SUPERFAMILY"/>
    <property type="match status" value="1"/>
</dbReference>
<dbReference type="Proteomes" id="UP000053617">
    <property type="component" value="Unassembled WGS sequence"/>
</dbReference>
<dbReference type="SUPFAM" id="SSF103473">
    <property type="entry name" value="MFS general substrate transporter"/>
    <property type="match status" value="1"/>
</dbReference>
<feature type="transmembrane region" description="Helical" evidence="7">
    <location>
        <begin position="120"/>
        <end position="138"/>
    </location>
</feature>
<keyword evidence="2" id="KW-0813">Transport</keyword>
<feature type="transmembrane region" description="Helical" evidence="7">
    <location>
        <begin position="274"/>
        <end position="292"/>
    </location>
</feature>
<feature type="transmembrane region" description="Helical" evidence="7">
    <location>
        <begin position="144"/>
        <end position="166"/>
    </location>
</feature>
<proteinExistence type="predicted"/>
<dbReference type="InterPro" id="IPR036259">
    <property type="entry name" value="MFS_trans_sf"/>
</dbReference>
<dbReference type="GO" id="GO:0022857">
    <property type="term" value="F:transmembrane transporter activity"/>
    <property type="evidence" value="ECO:0007669"/>
    <property type="project" value="InterPro"/>
</dbReference>
<dbReference type="Pfam" id="PF06609">
    <property type="entry name" value="TRI12"/>
    <property type="match status" value="1"/>
</dbReference>
<name>A0A0D2FNI4_9EURO</name>
<evidence type="ECO:0000256" key="7">
    <source>
        <dbReference type="SAM" id="Phobius"/>
    </source>
</evidence>
<evidence type="ECO:0000256" key="4">
    <source>
        <dbReference type="ARBA" id="ARBA00022989"/>
    </source>
</evidence>
<evidence type="ECO:0000259" key="8">
    <source>
        <dbReference type="PROSITE" id="PS50850"/>
    </source>
</evidence>
<keyword evidence="5 7" id="KW-0472">Membrane</keyword>
<dbReference type="PROSITE" id="PS50850">
    <property type="entry name" value="MFS"/>
    <property type="match status" value="1"/>
</dbReference>
<feature type="transmembrane region" description="Helical" evidence="7">
    <location>
        <begin position="312"/>
        <end position="333"/>
    </location>
</feature>
<feature type="transmembrane region" description="Helical" evidence="7">
    <location>
        <begin position="405"/>
        <end position="427"/>
    </location>
</feature>
<evidence type="ECO:0000313" key="9">
    <source>
        <dbReference type="EMBL" id="KIX03612.1"/>
    </source>
</evidence>
<dbReference type="Gene3D" id="1.20.1250.20">
    <property type="entry name" value="MFS general substrate transporter like domains"/>
    <property type="match status" value="1"/>
</dbReference>
<keyword evidence="3 7" id="KW-0812">Transmembrane</keyword>
<evidence type="ECO:0000256" key="6">
    <source>
        <dbReference type="SAM" id="MobiDB-lite"/>
    </source>
</evidence>
<keyword evidence="4 7" id="KW-1133">Transmembrane helix</keyword>
<dbReference type="InterPro" id="IPR020846">
    <property type="entry name" value="MFS_dom"/>
</dbReference>
<sequence length="559" mass="59986">MLETETKGSPPPSGFHLENTANEKPDDQTPTLNAELQREIEAFENRTLDFRTFMAIIALAFTYEAHLLCFVLPAALLLTINRDIGPSDQINWVATSWTLSGAVAQTIAGSCSDIFGRRNFTIAGNLFGVVGCIIASQATSVNTIIIGMSLMGFGTAPQLLSLACATEIVPKRNRGETLAFLNLASLPGSAFGSVIAYALAEHLNWRWAFYLGIIANGLALVLVIIFYWPPGFIGLHPEGKTRMQQFKELDFVGLLLFGGGLTSFLLGVSFGGNPYDWISVTVFILFPIWEIYSPDTITKLCPPYLFKNVRGFTLPLIVIFVTGMLLISLQVLWPQQVQLLFTTDPESVGWYSLAYNATGVLGALISGPLFARIKFTRVQFVAYTALQAVFIAAMASVTQHTAAKAIVFVAIAAFGVGASQIVGILFVQFGAKDKQIGVATGLTGTFRATGGSIAIAIYTSIINQQSSNNLVPSVSEATVKAGLPPTSVPSLLQALQAMLSGTGAAPPSVPGLTPAVVVAAEDAVKTVYSNAYQLVYLVSITFGGEWLRSRTKEKEKKRS</sequence>
<dbReference type="VEuPathDB" id="FungiDB:Z518_07165"/>
<feature type="domain" description="Major facilitator superfamily (MFS) profile" evidence="8">
    <location>
        <begin position="50"/>
        <end position="505"/>
    </location>
</feature>